<gene>
    <name evidence="2" type="ORF">FHU38_001733</name>
</gene>
<accession>A0A7X5UNR2</accession>
<protein>
    <submittedName>
        <fullName evidence="2">Putative membrane protein</fullName>
    </submittedName>
</protein>
<proteinExistence type="predicted"/>
<organism evidence="2 3">
    <name type="scientific">Saccharomonospora amisosensis</name>
    <dbReference type="NCBI Taxonomy" id="1128677"/>
    <lineage>
        <taxon>Bacteria</taxon>
        <taxon>Bacillati</taxon>
        <taxon>Actinomycetota</taxon>
        <taxon>Actinomycetes</taxon>
        <taxon>Pseudonocardiales</taxon>
        <taxon>Pseudonocardiaceae</taxon>
        <taxon>Saccharomonospora</taxon>
    </lineage>
</organism>
<comment type="caution">
    <text evidence="2">The sequence shown here is derived from an EMBL/GenBank/DDBJ whole genome shotgun (WGS) entry which is preliminary data.</text>
</comment>
<evidence type="ECO:0000259" key="1">
    <source>
        <dbReference type="Pfam" id="PF09851"/>
    </source>
</evidence>
<dbReference type="InterPro" id="IPR018649">
    <property type="entry name" value="SHOCT"/>
</dbReference>
<dbReference type="EMBL" id="JAAOYM010000001">
    <property type="protein sequence ID" value="NIJ11389.1"/>
    <property type="molecule type" value="Genomic_DNA"/>
</dbReference>
<dbReference type="Pfam" id="PF09851">
    <property type="entry name" value="SHOCT"/>
    <property type="match status" value="1"/>
</dbReference>
<dbReference type="AlphaFoldDB" id="A0A7X5UNR2"/>
<reference evidence="2 3" key="1">
    <citation type="submission" date="2020-03" db="EMBL/GenBank/DDBJ databases">
        <title>Sequencing the genomes of 1000 actinobacteria strains.</title>
        <authorList>
            <person name="Klenk H.-P."/>
        </authorList>
    </citation>
    <scope>NUCLEOTIDE SEQUENCE [LARGE SCALE GENOMIC DNA]</scope>
    <source>
        <strain evidence="2 3">DSM 45685</strain>
    </source>
</reference>
<evidence type="ECO:0000313" key="2">
    <source>
        <dbReference type="EMBL" id="NIJ11389.1"/>
    </source>
</evidence>
<name>A0A7X5UNR2_9PSEU</name>
<dbReference type="RefSeq" id="WP_167168658.1">
    <property type="nucleotide sequence ID" value="NZ_JAAOYM010000001.1"/>
</dbReference>
<sequence>MMGGWGMGWMWIWPTLVVLGLLALVAAAVLWSRGRPAPPRDSSRQEGSSARRILDERYARGEIDEEEYRRRRAQLE</sequence>
<keyword evidence="3" id="KW-1185">Reference proteome</keyword>
<feature type="domain" description="SHOCT" evidence="1">
    <location>
        <begin position="50"/>
        <end position="75"/>
    </location>
</feature>
<evidence type="ECO:0000313" key="3">
    <source>
        <dbReference type="Proteomes" id="UP000545493"/>
    </source>
</evidence>
<dbReference type="Proteomes" id="UP000545493">
    <property type="component" value="Unassembled WGS sequence"/>
</dbReference>